<proteinExistence type="predicted"/>
<dbReference type="RefSeq" id="WP_168719727.1">
    <property type="nucleotide sequence ID" value="NZ_CP042909.1"/>
</dbReference>
<evidence type="ECO:0000313" key="2">
    <source>
        <dbReference type="Proteomes" id="UP000501253"/>
    </source>
</evidence>
<protein>
    <submittedName>
        <fullName evidence="1">Uncharacterized protein</fullName>
    </submittedName>
</protein>
<dbReference type="AlphaFoldDB" id="A0A6H1WT33"/>
<dbReference type="EMBL" id="CP042909">
    <property type="protein sequence ID" value="QJA06377.1"/>
    <property type="molecule type" value="Genomic_DNA"/>
</dbReference>
<name>A0A6H1WT33_9BACT</name>
<dbReference type="KEGG" id="tmai:FVE67_05950"/>
<gene>
    <name evidence="1" type="ORF">FVE67_05950</name>
</gene>
<accession>A0A6H1WT33</accession>
<organism evidence="1 2">
    <name type="scientific">Thermosulfurimonas marina</name>
    <dbReference type="NCBI Taxonomy" id="2047767"/>
    <lineage>
        <taxon>Bacteria</taxon>
        <taxon>Pseudomonadati</taxon>
        <taxon>Thermodesulfobacteriota</taxon>
        <taxon>Thermodesulfobacteria</taxon>
        <taxon>Thermodesulfobacteriales</taxon>
        <taxon>Thermodesulfobacteriaceae</taxon>
        <taxon>Thermosulfurimonas</taxon>
    </lineage>
</organism>
<evidence type="ECO:0000313" key="1">
    <source>
        <dbReference type="EMBL" id="QJA06377.1"/>
    </source>
</evidence>
<reference evidence="1 2" key="1">
    <citation type="submission" date="2019-08" db="EMBL/GenBank/DDBJ databases">
        <title>Complete genome sequence of Thermosulfurimonas marina SU872T, an anaerobic thermophilic chemolithoautotrophic bacterium isolated from a shallow marine hydrothermal vent.</title>
        <authorList>
            <person name="Allioux M."/>
            <person name="Jebbar M."/>
            <person name="Slobodkina G."/>
            <person name="Slobodkin A."/>
            <person name="Moalic Y."/>
            <person name="Frolova A."/>
            <person name="Shao Z."/>
            <person name="Alain K."/>
        </authorList>
    </citation>
    <scope>NUCLEOTIDE SEQUENCE [LARGE SCALE GENOMIC DNA]</scope>
    <source>
        <strain evidence="1 2">SU872</strain>
    </source>
</reference>
<dbReference type="Proteomes" id="UP000501253">
    <property type="component" value="Chromosome"/>
</dbReference>
<keyword evidence="2" id="KW-1185">Reference proteome</keyword>
<sequence>MGRNFKSAKDLRLFLRRLFKEELKGLPPDFRMEVEVLSVRPPRAALRLPVPAEGNPARAHQVDLLVARLLEEGLSLEVFYADDLAEAEDLG</sequence>